<dbReference type="AlphaFoldDB" id="A0A9P7E1E1"/>
<dbReference type="RefSeq" id="XP_041188581.1">
    <property type="nucleotide sequence ID" value="XM_041333347.1"/>
</dbReference>
<evidence type="ECO:0000313" key="1">
    <source>
        <dbReference type="EMBL" id="KAG1808366.1"/>
    </source>
</evidence>
<organism evidence="1 2">
    <name type="scientific">Suillus subaureus</name>
    <dbReference type="NCBI Taxonomy" id="48587"/>
    <lineage>
        <taxon>Eukaryota</taxon>
        <taxon>Fungi</taxon>
        <taxon>Dikarya</taxon>
        <taxon>Basidiomycota</taxon>
        <taxon>Agaricomycotina</taxon>
        <taxon>Agaricomycetes</taxon>
        <taxon>Agaricomycetidae</taxon>
        <taxon>Boletales</taxon>
        <taxon>Suillineae</taxon>
        <taxon>Suillaceae</taxon>
        <taxon>Suillus</taxon>
    </lineage>
</organism>
<evidence type="ECO:0000313" key="2">
    <source>
        <dbReference type="Proteomes" id="UP000807769"/>
    </source>
</evidence>
<comment type="caution">
    <text evidence="1">The sequence shown here is derived from an EMBL/GenBank/DDBJ whole genome shotgun (WGS) entry which is preliminary data.</text>
</comment>
<sequence length="163" mass="18801">MWLQSIGLQSQEFEMGKMQRPMLRWHVNSPNSRNITPEVNDDSILIMEDHLGCSCNLPTLQSIEIMVNLWKKDWQSEDKWNESHGKLLSHARCKGGHWMSIFFEECSIHALEGQALLEICLYYRIPRVHATPPDQELVAKAEKCSTCTTAENSKILAQDEFIL</sequence>
<name>A0A9P7E1E1_9AGAM</name>
<keyword evidence="2" id="KW-1185">Reference proteome</keyword>
<dbReference type="EMBL" id="JABBWG010000038">
    <property type="protein sequence ID" value="KAG1808366.1"/>
    <property type="molecule type" value="Genomic_DNA"/>
</dbReference>
<dbReference type="OrthoDB" id="10434729at2759"/>
<gene>
    <name evidence="1" type="ORF">BJ212DRAFT_1302993</name>
</gene>
<dbReference type="Proteomes" id="UP000807769">
    <property type="component" value="Unassembled WGS sequence"/>
</dbReference>
<protein>
    <submittedName>
        <fullName evidence="1">Uncharacterized protein</fullName>
    </submittedName>
</protein>
<accession>A0A9P7E1E1</accession>
<proteinExistence type="predicted"/>
<reference evidence="1" key="1">
    <citation type="journal article" date="2020" name="New Phytol.">
        <title>Comparative genomics reveals dynamic genome evolution in host specialist ectomycorrhizal fungi.</title>
        <authorList>
            <person name="Lofgren L.A."/>
            <person name="Nguyen N.H."/>
            <person name="Vilgalys R."/>
            <person name="Ruytinx J."/>
            <person name="Liao H.L."/>
            <person name="Branco S."/>
            <person name="Kuo A."/>
            <person name="LaButti K."/>
            <person name="Lipzen A."/>
            <person name="Andreopoulos W."/>
            <person name="Pangilinan J."/>
            <person name="Riley R."/>
            <person name="Hundley H."/>
            <person name="Na H."/>
            <person name="Barry K."/>
            <person name="Grigoriev I.V."/>
            <person name="Stajich J.E."/>
            <person name="Kennedy P.G."/>
        </authorList>
    </citation>
    <scope>NUCLEOTIDE SEQUENCE</scope>
    <source>
        <strain evidence="1">MN1</strain>
    </source>
</reference>
<dbReference type="GeneID" id="64627364"/>